<dbReference type="AlphaFoldDB" id="A0A261FSG9"/>
<feature type="compositionally biased region" description="Polar residues" evidence="1">
    <location>
        <begin position="169"/>
        <end position="183"/>
    </location>
</feature>
<proteinExistence type="predicted"/>
<evidence type="ECO:0000313" key="2">
    <source>
        <dbReference type="EMBL" id="OZG61746.1"/>
    </source>
</evidence>
<sequence length="208" mass="22748">RKVHSLIACSPTKAVYNPKASIPHAASLHQACAHCAIFPTAASRRSLGRISVPMWPVALSGRLPVEAMVGRYPAIKLIGRDPIPCRESFPTITCDHVEHPALPPVSRSYSGAWGRSVTHYSPVRHSHHQASLVDPVRLACVKHAASVHPEPESNPPQKNLVERHRIDDSQTIIFQKKMTSTSYKEGRHSQKPHHPLTAPADPAKPGGQ</sequence>
<evidence type="ECO:0000313" key="3">
    <source>
        <dbReference type="Proteomes" id="UP000216352"/>
    </source>
</evidence>
<protein>
    <submittedName>
        <fullName evidence="2">PG1 protein</fullName>
    </submittedName>
</protein>
<comment type="caution">
    <text evidence="2">The sequence shown here is derived from an EMBL/GenBank/DDBJ whole genome shotgun (WGS) entry which is preliminary data.</text>
</comment>
<name>A0A261FSG9_9BIFI</name>
<feature type="non-terminal residue" evidence="2">
    <location>
        <position position="1"/>
    </location>
</feature>
<dbReference type="Proteomes" id="UP000216352">
    <property type="component" value="Unassembled WGS sequence"/>
</dbReference>
<gene>
    <name evidence="2" type="ORF">BLEM_1283</name>
</gene>
<keyword evidence="3" id="KW-1185">Reference proteome</keyword>
<dbReference type="PANTHER" id="PTHR38146:SF9">
    <property type="entry name" value="UNKNOW PROTEIN"/>
    <property type="match status" value="1"/>
</dbReference>
<organism evidence="2 3">
    <name type="scientific">Bifidobacterium lemurum</name>
    <dbReference type="NCBI Taxonomy" id="1603886"/>
    <lineage>
        <taxon>Bacteria</taxon>
        <taxon>Bacillati</taxon>
        <taxon>Actinomycetota</taxon>
        <taxon>Actinomycetes</taxon>
        <taxon>Bifidobacteriales</taxon>
        <taxon>Bifidobacteriaceae</taxon>
        <taxon>Bifidobacterium</taxon>
    </lineage>
</organism>
<accession>A0A261FSG9</accession>
<dbReference type="EMBL" id="MWWX01000008">
    <property type="protein sequence ID" value="OZG61746.1"/>
    <property type="molecule type" value="Genomic_DNA"/>
</dbReference>
<reference evidence="2 3" key="1">
    <citation type="journal article" date="2017" name="BMC Genomics">
        <title>Comparative genomic and phylogenomic analyses of the Bifidobacteriaceae family.</title>
        <authorList>
            <person name="Lugli G.A."/>
            <person name="Milani C."/>
            <person name="Turroni F."/>
            <person name="Duranti S."/>
            <person name="Mancabelli L."/>
            <person name="Mangifesta M."/>
            <person name="Ferrario C."/>
            <person name="Modesto M."/>
            <person name="Mattarelli P."/>
            <person name="Jiri K."/>
            <person name="van Sinderen D."/>
            <person name="Ventura M."/>
        </authorList>
    </citation>
    <scope>NUCLEOTIDE SEQUENCE [LARGE SCALE GENOMIC DNA]</scope>
    <source>
        <strain evidence="2 3">DSM 28807</strain>
    </source>
</reference>
<dbReference type="PANTHER" id="PTHR38146">
    <property type="entry name" value="30S RIBOSOMAL PROTEIN S12, CHLOROPLASTIC"/>
    <property type="match status" value="1"/>
</dbReference>
<feature type="region of interest" description="Disordered" evidence="1">
    <location>
        <begin position="145"/>
        <end position="208"/>
    </location>
</feature>
<evidence type="ECO:0000256" key="1">
    <source>
        <dbReference type="SAM" id="MobiDB-lite"/>
    </source>
</evidence>